<keyword evidence="4" id="KW-1185">Reference proteome</keyword>
<reference evidence="3 4" key="1">
    <citation type="submission" date="2020-08" db="EMBL/GenBank/DDBJ databases">
        <title>Sequencing the genomes of 1000 actinobacteria strains.</title>
        <authorList>
            <person name="Klenk H.-P."/>
        </authorList>
    </citation>
    <scope>NUCLEOTIDE SEQUENCE [LARGE SCALE GENOMIC DNA]</scope>
    <source>
        <strain evidence="3 4">DSM 20419</strain>
    </source>
</reference>
<dbReference type="InterPro" id="IPR052933">
    <property type="entry name" value="DNA_Protect_Modify"/>
</dbReference>
<dbReference type="PANTHER" id="PTHR41313">
    <property type="entry name" value="ADENINE-SPECIFIC METHYLTRANSFERASE"/>
    <property type="match status" value="1"/>
</dbReference>
<sequence length="1768" mass="194060">MEPDHAERREPDHVGRANTGRPRSDALDDRPGAESQRLGRATLVLGGHGRSGDPEAVSGRAPEPAGRGSDDPLPARSPLTPTADDTDPEPRSAAPVLRFVPATHDDLAPSGAKARFHANVAAIEAARLLAAQERPATADEQQTLARWSSWGAVPEVFDESKQDWNTEREQLRSLLTPEEWDAAARTTINAHYTDPLIVRQMWRAMTMLGFDGGRVLEPGSGLGTFLGMAPDTAHMTGVELDPVTATISRALYSHAEVRGESFADTRLPEGSFDAVIGNVPFSDVTLHDPVHNPTRQSMHNHFILKSLRLVRPGGMVAVLTSQYTMDAQNPGARREMAMLADLVGAIRLPAGAHRRTAGTDVVTDLLILRRREEGQPTADDGLWETVTPINMDGQTAKINAYFDTHPEHVLGTLGIGHGMYGPALTVAGDLDRLEADLADVLDQVTFSARRTGLTFTAPTAEHQARQAARVPSPPQLWDGSIVTTDTGFGTVAAGAVEPLEVPKSAGLELRALLGLRDGAHRLLELEAATVDDTDEINAAREALHRDYRKYVGRYGPLNRYTLRRTGRTNDAGEDTYARKVPTPIRLLRSDPFGALVLALEQFDDTDQTATPAAIMTRRVVSPRTETQGVDTPADAIAVSLDRTGRIDLPLIADMLGMDEAEARASLTGLVFTDPVTDELIHAPAYLSGDVRVKLEQATTRAADDPEFQANVDALTEVVPEALGVQEISARMGAVWISAEVHAQFLNELLRTSDVNVENPLPGMWEVRGGRQGLMSTSEWGTERRPAPDIAQAIMEQRTLLVYDEIEELDGKKRRVLNPLETTAAQEKADALQERFSEWVFEDPERARTLVNEYNRRFNSIVLRDYTNAGEYLSLPGLAENFTPRPHQRSAVARMIAEPSAGLFHEVGAGKTAEMIMGVMEMRRMGLIDKPVLVIPNHMLEQFSREWLQIYPQARILAASSKDLTADKRRLFVARASANEWDGVLVTQGAFEKIPLRAETQQAYIQAQVDEMREVLAAATGENAMSVKRIQRKLLQLENKVKARIDTSRDAGVCFEDTGIDYVVVDEMHMYKNLATDSNIADAAIEGSNRASDLHMKLEYLRSQGRERVVTGATATPISNSVTEAFVMQKYLRPDLLETAGIGAFDAWAATFGQTVTQMEMAPTGNNTFRMKTRFSKFQNVPEMLKLWSIFADVKTAEDLQLPIPHIAERDDGRRAPATVAIQPTVELEQFIETLGTRAEKVAARAVSPSEDNMLTISTDGRKAALDIRMIAPRDISGPTKVDLAADSIHRVWEQTKDNTYLDPITGQESPVRGALQLVFSDIGTPNPTRWNAYDELRAQLIARGMPPESIRYMHEAKTDVDKARLFAAARAGYVAVLMGSTEKMGVGTNVQNRAVALYHLDCPWRPSDIAQREGRILRQGNQNPEIGIVRFVTERSFDSYMWQGVERKATFIAQLMRGSLDSREIEEIDSSALSAAEAKAISSGNPLLLEHSTVHTEVQRLRRLERAYHRNESMLAHARDRASDHARRAASDVEALEAVLPRLTDTSGEKFRIELRGHTYTSRTDAAHALASWAHDSDLKWAPRYATRDYGAIGKISGFDVTVSTSPALGAEPMVTVRLDGVPRSGFTMTRQSFLDGGVGLIQRIENRASGIPALLEQARDDLTSAEQERDDAEQRIGQPFRHTRALADAENDLSRIETRLAAMQEDIDHAAPPEPAPQGSPSGLTVETVRAHRAALGVRADPARTPSTTGAFATAGGESRDLSPRGL</sequence>
<proteinExistence type="predicted"/>
<dbReference type="InterPro" id="IPR001650">
    <property type="entry name" value="Helicase_C-like"/>
</dbReference>
<evidence type="ECO:0000259" key="2">
    <source>
        <dbReference type="SMART" id="SM00490"/>
    </source>
</evidence>
<feature type="domain" description="Helicase C-terminal" evidence="2">
    <location>
        <begin position="1334"/>
        <end position="1420"/>
    </location>
</feature>
<dbReference type="InterPro" id="IPR027417">
    <property type="entry name" value="P-loop_NTPase"/>
</dbReference>
<keyword evidence="3" id="KW-0489">Methyltransferase</keyword>
<feature type="region of interest" description="Disordered" evidence="1">
    <location>
        <begin position="1"/>
        <end position="92"/>
    </location>
</feature>
<dbReference type="SMART" id="SM00490">
    <property type="entry name" value="HELICc"/>
    <property type="match status" value="1"/>
</dbReference>
<dbReference type="SUPFAM" id="SSF52540">
    <property type="entry name" value="P-loop containing nucleoside triphosphate hydrolases"/>
    <property type="match status" value="2"/>
</dbReference>
<comment type="caution">
    <text evidence="3">The sequence shown here is derived from an EMBL/GenBank/DDBJ whole genome shotgun (WGS) entry which is preliminary data.</text>
</comment>
<dbReference type="GO" id="GO:0032259">
    <property type="term" value="P:methylation"/>
    <property type="evidence" value="ECO:0007669"/>
    <property type="project" value="UniProtKB-KW"/>
</dbReference>
<dbReference type="Proteomes" id="UP000545286">
    <property type="component" value="Unassembled WGS sequence"/>
</dbReference>
<dbReference type="EMBL" id="JACHWJ010000001">
    <property type="protein sequence ID" value="MBB2955955.1"/>
    <property type="molecule type" value="Genomic_DNA"/>
</dbReference>
<gene>
    <name evidence="3" type="ORF">FHX72_000067</name>
</gene>
<feature type="compositionally biased region" description="Basic and acidic residues" evidence="1">
    <location>
        <begin position="1759"/>
        <end position="1768"/>
    </location>
</feature>
<dbReference type="Gene3D" id="3.40.50.300">
    <property type="entry name" value="P-loop containing nucleotide triphosphate hydrolases"/>
    <property type="match status" value="2"/>
</dbReference>
<dbReference type="InterPro" id="IPR029063">
    <property type="entry name" value="SAM-dependent_MTases_sf"/>
</dbReference>
<feature type="region of interest" description="Disordered" evidence="1">
    <location>
        <begin position="1662"/>
        <end position="1682"/>
    </location>
</feature>
<dbReference type="PANTHER" id="PTHR41313:SF1">
    <property type="entry name" value="DNA METHYLASE ADENINE-SPECIFIC DOMAIN-CONTAINING PROTEIN"/>
    <property type="match status" value="1"/>
</dbReference>
<dbReference type="SUPFAM" id="SSF53335">
    <property type="entry name" value="S-adenosyl-L-methionine-dependent methyltransferases"/>
    <property type="match status" value="1"/>
</dbReference>
<feature type="region of interest" description="Disordered" evidence="1">
    <location>
        <begin position="1710"/>
        <end position="1768"/>
    </location>
</feature>
<feature type="compositionally biased region" description="Basic and acidic residues" evidence="1">
    <location>
        <begin position="1"/>
        <end position="15"/>
    </location>
</feature>
<dbReference type="Gene3D" id="3.40.50.150">
    <property type="entry name" value="Vaccinia Virus protein VP39"/>
    <property type="match status" value="1"/>
</dbReference>
<dbReference type="PRINTS" id="PR00507">
    <property type="entry name" value="N12N6MTFRASE"/>
</dbReference>
<accession>A0A7W4YEK5</accession>
<dbReference type="GO" id="GO:0008168">
    <property type="term" value="F:methyltransferase activity"/>
    <property type="evidence" value="ECO:0007669"/>
    <property type="project" value="UniProtKB-KW"/>
</dbReference>
<evidence type="ECO:0000256" key="1">
    <source>
        <dbReference type="SAM" id="MobiDB-lite"/>
    </source>
</evidence>
<feature type="compositionally biased region" description="Basic and acidic residues" evidence="1">
    <location>
        <begin position="22"/>
        <end position="32"/>
    </location>
</feature>
<protein>
    <submittedName>
        <fullName evidence="3">N12 class adenine-specific DNA methylase</fullName>
    </submittedName>
</protein>
<evidence type="ECO:0000313" key="3">
    <source>
        <dbReference type="EMBL" id="MBB2955955.1"/>
    </source>
</evidence>
<keyword evidence="3" id="KW-0808">Transferase</keyword>
<name>A0A7W4YEK5_9MICO</name>
<evidence type="ECO:0000313" key="4">
    <source>
        <dbReference type="Proteomes" id="UP000545286"/>
    </source>
</evidence>
<dbReference type="CDD" id="cd02440">
    <property type="entry name" value="AdoMet_MTases"/>
    <property type="match status" value="1"/>
</dbReference>
<organism evidence="3 4">
    <name type="scientific">Pseudoclavibacter helvolus</name>
    <dbReference type="NCBI Taxonomy" id="255205"/>
    <lineage>
        <taxon>Bacteria</taxon>
        <taxon>Bacillati</taxon>
        <taxon>Actinomycetota</taxon>
        <taxon>Actinomycetes</taxon>
        <taxon>Micrococcales</taxon>
        <taxon>Microbacteriaceae</taxon>
        <taxon>Pseudoclavibacter</taxon>
    </lineage>
</organism>